<dbReference type="CDD" id="cd06850">
    <property type="entry name" value="biotinyl_domain"/>
    <property type="match status" value="1"/>
</dbReference>
<keyword evidence="4" id="KW-0443">Lipid metabolism</keyword>
<keyword evidence="4" id="KW-0444">Lipid biosynthesis</keyword>
<dbReference type="PANTHER" id="PTHR45266">
    <property type="entry name" value="OXALOACETATE DECARBOXYLASE ALPHA CHAIN"/>
    <property type="match status" value="1"/>
</dbReference>
<dbReference type="GO" id="GO:0006633">
    <property type="term" value="P:fatty acid biosynthetic process"/>
    <property type="evidence" value="ECO:0007669"/>
    <property type="project" value="UniProtKB-UniPathway"/>
</dbReference>
<evidence type="ECO:0000256" key="3">
    <source>
        <dbReference type="ARBA" id="ARBA00023267"/>
    </source>
</evidence>
<dbReference type="NCBIfam" id="TIGR00531">
    <property type="entry name" value="BCCP"/>
    <property type="match status" value="1"/>
</dbReference>
<sequence length="153" mass="16864">MNHKEIEKLIETFANQQISKLSIKKEDFEILLEKHIQCPTTITTSAIAPMPIQQSQAESVAPAPQPQAAPQATDGTFIISPMVGTFYRAPSPDSPPYVNVGDKIKKGQIIGIVEAMKIMNEIEAEFDCQIVEIIASDAQPVEFNSKLIKVEKI</sequence>
<dbReference type="PRINTS" id="PR01071">
    <property type="entry name" value="ACOABIOTINCC"/>
</dbReference>
<evidence type="ECO:0000259" key="5">
    <source>
        <dbReference type="PROSITE" id="PS50968"/>
    </source>
</evidence>
<dbReference type="STRING" id="222136.BBW65_06940"/>
<accession>A0A1B1U6X6</accession>
<evidence type="ECO:0000256" key="1">
    <source>
        <dbReference type="ARBA" id="ARBA00003761"/>
    </source>
</evidence>
<dbReference type="RefSeq" id="WP_066341401.1">
    <property type="nucleotide sequence ID" value="NZ_CP016503.1"/>
</dbReference>
<evidence type="ECO:0000313" key="7">
    <source>
        <dbReference type="Proteomes" id="UP000092884"/>
    </source>
</evidence>
<dbReference type="PROSITE" id="PS50968">
    <property type="entry name" value="BIOTINYL_LIPOYL"/>
    <property type="match status" value="1"/>
</dbReference>
<name>A0A1B1U6X6_9HELI</name>
<evidence type="ECO:0000256" key="4">
    <source>
        <dbReference type="RuleBase" id="RU364072"/>
    </source>
</evidence>
<dbReference type="GO" id="GO:0009317">
    <property type="term" value="C:acetyl-CoA carboxylase complex"/>
    <property type="evidence" value="ECO:0007669"/>
    <property type="project" value="InterPro"/>
</dbReference>
<keyword evidence="4" id="KW-0276">Fatty acid metabolism</keyword>
<evidence type="ECO:0000313" key="6">
    <source>
        <dbReference type="EMBL" id="ANV98544.1"/>
    </source>
</evidence>
<keyword evidence="7" id="KW-1185">Reference proteome</keyword>
<dbReference type="InterPro" id="IPR001249">
    <property type="entry name" value="AcCoA_biotinCC"/>
</dbReference>
<dbReference type="OrthoDB" id="9811735at2"/>
<proteinExistence type="predicted"/>
<keyword evidence="4" id="KW-0275">Fatty acid biosynthesis</keyword>
<dbReference type="InterPro" id="IPR050709">
    <property type="entry name" value="Biotin_Carboxyl_Carrier/Decarb"/>
</dbReference>
<feature type="domain" description="Lipoyl-binding" evidence="5">
    <location>
        <begin position="75"/>
        <end position="151"/>
    </location>
</feature>
<dbReference type="KEGG" id="het:BBW65_06940"/>
<reference evidence="7" key="1">
    <citation type="submission" date="2016-07" db="EMBL/GenBank/DDBJ databases">
        <authorList>
            <person name="Florea S."/>
            <person name="Webb J.S."/>
            <person name="Jaromczyk J."/>
            <person name="Schardl C.L."/>
        </authorList>
    </citation>
    <scope>NUCLEOTIDE SEQUENCE [LARGE SCALE GENOMIC DNA]</scope>
    <source>
        <strain evidence="7">MIT 01-6242</strain>
    </source>
</reference>
<gene>
    <name evidence="6" type="ORF">BBW65_06940</name>
</gene>
<dbReference type="InterPro" id="IPR000089">
    <property type="entry name" value="Biotin_lipoyl"/>
</dbReference>
<dbReference type="Gene3D" id="2.40.50.100">
    <property type="match status" value="1"/>
</dbReference>
<dbReference type="AlphaFoldDB" id="A0A1B1U6X6"/>
<evidence type="ECO:0000256" key="2">
    <source>
        <dbReference type="ARBA" id="ARBA00017562"/>
    </source>
</evidence>
<dbReference type="GO" id="GO:0003989">
    <property type="term" value="F:acetyl-CoA carboxylase activity"/>
    <property type="evidence" value="ECO:0007669"/>
    <property type="project" value="InterPro"/>
</dbReference>
<organism evidence="6 7">
    <name type="scientific">Helicobacter enhydrae</name>
    <dbReference type="NCBI Taxonomy" id="222136"/>
    <lineage>
        <taxon>Bacteria</taxon>
        <taxon>Pseudomonadati</taxon>
        <taxon>Campylobacterota</taxon>
        <taxon>Epsilonproteobacteria</taxon>
        <taxon>Campylobacterales</taxon>
        <taxon>Helicobacteraceae</taxon>
        <taxon>Helicobacter</taxon>
    </lineage>
</organism>
<dbReference type="Proteomes" id="UP000092884">
    <property type="component" value="Chromosome"/>
</dbReference>
<dbReference type="InterPro" id="IPR011053">
    <property type="entry name" value="Single_hybrid_motif"/>
</dbReference>
<comment type="function">
    <text evidence="1 4">This protein is a component of the acetyl coenzyme A carboxylase complex; first, biotin carboxylase catalyzes the carboxylation of the carrier protein and then the transcarboxylase transfers the carboxyl group to form malonyl-CoA.</text>
</comment>
<keyword evidence="3 4" id="KW-0092">Biotin</keyword>
<dbReference type="SUPFAM" id="SSF51230">
    <property type="entry name" value="Single hybrid motif"/>
    <property type="match status" value="1"/>
</dbReference>
<dbReference type="Pfam" id="PF00364">
    <property type="entry name" value="Biotin_lipoyl"/>
    <property type="match status" value="1"/>
</dbReference>
<dbReference type="EMBL" id="CP016503">
    <property type="protein sequence ID" value="ANV98544.1"/>
    <property type="molecule type" value="Genomic_DNA"/>
</dbReference>
<dbReference type="PANTHER" id="PTHR45266:SF3">
    <property type="entry name" value="OXALOACETATE DECARBOXYLASE ALPHA CHAIN"/>
    <property type="match status" value="1"/>
</dbReference>
<dbReference type="UniPathway" id="UPA00094"/>
<comment type="pathway">
    <text evidence="4">Lipid metabolism; fatty acid biosynthesis.</text>
</comment>
<protein>
    <recommendedName>
        <fullName evidence="2 4">Biotin carboxyl carrier protein of acetyl-CoA carboxylase</fullName>
    </recommendedName>
</protein>